<evidence type="ECO:0000256" key="3">
    <source>
        <dbReference type="ARBA" id="ARBA00022475"/>
    </source>
</evidence>
<dbReference type="Proteomes" id="UP000027931">
    <property type="component" value="Unassembled WGS sequence"/>
</dbReference>
<dbReference type="PROSITE" id="PS51257">
    <property type="entry name" value="PROKAR_LIPOPROTEIN"/>
    <property type="match status" value="1"/>
</dbReference>
<comment type="similarity">
    <text evidence="9">Belongs to the OXA1/ALB3/YidC family.</text>
</comment>
<dbReference type="eggNOG" id="COG0706">
    <property type="taxonomic scope" value="Bacteria"/>
</dbReference>
<dbReference type="GO" id="GO:0005886">
    <property type="term" value="C:plasma membrane"/>
    <property type="evidence" value="ECO:0007669"/>
    <property type="project" value="UniProtKB-SubCell"/>
</dbReference>
<evidence type="ECO:0000256" key="8">
    <source>
        <dbReference type="ARBA" id="ARBA00023186"/>
    </source>
</evidence>
<dbReference type="STRING" id="1157490.EL26_22045"/>
<comment type="subcellular location">
    <subcellularLocation>
        <location evidence="1">Cell membrane</location>
        <topology evidence="1">Multi-pass membrane protein</topology>
    </subcellularLocation>
    <subcellularLocation>
        <location evidence="9">Membrane</location>
        <topology evidence="9">Multi-pass membrane protein</topology>
    </subcellularLocation>
</comment>
<dbReference type="AlphaFoldDB" id="A0A074LG71"/>
<gene>
    <name evidence="13" type="ORF">EL26_22045</name>
</gene>
<dbReference type="RefSeq" id="WP_238546161.1">
    <property type="nucleotide sequence ID" value="NZ_JMIR01000043.1"/>
</dbReference>
<feature type="transmembrane region" description="Helical" evidence="10">
    <location>
        <begin position="221"/>
        <end position="238"/>
    </location>
</feature>
<dbReference type="PRINTS" id="PR00701">
    <property type="entry name" value="60KDINNERMP"/>
</dbReference>
<protein>
    <submittedName>
        <fullName evidence="13">YidC/Oxa1 family membrane protein insertase</fullName>
    </submittedName>
</protein>
<evidence type="ECO:0000313" key="14">
    <source>
        <dbReference type="Proteomes" id="UP000027931"/>
    </source>
</evidence>
<dbReference type="EMBL" id="JMIR01000043">
    <property type="protein sequence ID" value="KEO81221.1"/>
    <property type="molecule type" value="Genomic_DNA"/>
</dbReference>
<evidence type="ECO:0000256" key="10">
    <source>
        <dbReference type="SAM" id="Phobius"/>
    </source>
</evidence>
<evidence type="ECO:0000256" key="11">
    <source>
        <dbReference type="SAM" id="SignalP"/>
    </source>
</evidence>
<dbReference type="Pfam" id="PF02096">
    <property type="entry name" value="60KD_IMP"/>
    <property type="match status" value="1"/>
</dbReference>
<keyword evidence="2" id="KW-0813">Transport</keyword>
<keyword evidence="5" id="KW-0653">Protein transport</keyword>
<comment type="caution">
    <text evidence="13">The sequence shown here is derived from an EMBL/GenBank/DDBJ whole genome shotgun (WGS) entry which is preliminary data.</text>
</comment>
<name>A0A074LG71_9BACL</name>
<keyword evidence="4 9" id="KW-0812">Transmembrane</keyword>
<keyword evidence="7 10" id="KW-0472">Membrane</keyword>
<keyword evidence="3" id="KW-1003">Cell membrane</keyword>
<feature type="signal peptide" evidence="11">
    <location>
        <begin position="1"/>
        <end position="28"/>
    </location>
</feature>
<dbReference type="GO" id="GO:0015031">
    <property type="term" value="P:protein transport"/>
    <property type="evidence" value="ECO:0007669"/>
    <property type="project" value="UniProtKB-KW"/>
</dbReference>
<evidence type="ECO:0000256" key="2">
    <source>
        <dbReference type="ARBA" id="ARBA00022448"/>
    </source>
</evidence>
<organism evidence="13 14">
    <name type="scientific">Tumebacillus flagellatus</name>
    <dbReference type="NCBI Taxonomy" id="1157490"/>
    <lineage>
        <taxon>Bacteria</taxon>
        <taxon>Bacillati</taxon>
        <taxon>Bacillota</taxon>
        <taxon>Bacilli</taxon>
        <taxon>Bacillales</taxon>
        <taxon>Alicyclobacillaceae</taxon>
        <taxon>Tumebacillus</taxon>
    </lineage>
</organism>
<evidence type="ECO:0000313" key="13">
    <source>
        <dbReference type="EMBL" id="KEO81221.1"/>
    </source>
</evidence>
<sequence length="260" mass="29157">MLRKQSRLSIFMLLVVLAMTLTGCTAHTTNTGEIDRSGIWGKFVGFVSDGLDFFYNAIGDYGVAILIVTLIVRIIVFPLMMKQIRYQKVMQSIQPELAKIREKYKDDKEKINQETMKIFQQYGANPFSGCLPIIVQMPILFALYQSINLNPHLKEHMFLGILALSEKQGIANLILAILSAGTTFLQSKMSMASSKDANAKMMLFFMPAMIAFFTWQFPAALGLYWIFGNILTIIQTYFTKGIRNAAPPEPKAAKTGGKSK</sequence>
<dbReference type="InterPro" id="IPR028055">
    <property type="entry name" value="YidC/Oxa/ALB_C"/>
</dbReference>
<dbReference type="GO" id="GO:0032977">
    <property type="term" value="F:membrane insertase activity"/>
    <property type="evidence" value="ECO:0007669"/>
    <property type="project" value="InterPro"/>
</dbReference>
<dbReference type="GO" id="GO:0051205">
    <property type="term" value="P:protein insertion into membrane"/>
    <property type="evidence" value="ECO:0007669"/>
    <property type="project" value="TreeGrafter"/>
</dbReference>
<keyword evidence="14" id="KW-1185">Reference proteome</keyword>
<feature type="chain" id="PRO_5001696033" evidence="11">
    <location>
        <begin position="29"/>
        <end position="260"/>
    </location>
</feature>
<keyword evidence="8" id="KW-0143">Chaperone</keyword>
<evidence type="ECO:0000256" key="6">
    <source>
        <dbReference type="ARBA" id="ARBA00022989"/>
    </source>
</evidence>
<feature type="transmembrane region" description="Helical" evidence="10">
    <location>
        <begin position="61"/>
        <end position="81"/>
    </location>
</feature>
<evidence type="ECO:0000256" key="5">
    <source>
        <dbReference type="ARBA" id="ARBA00022927"/>
    </source>
</evidence>
<proteinExistence type="inferred from homology"/>
<keyword evidence="11" id="KW-0732">Signal</keyword>
<reference evidence="13 14" key="1">
    <citation type="journal article" date="2013" name="Int. J. Syst. Evol. Microbiol.">
        <title>Tumebacillus flagellatus sp. nov., an alpha-amylase/pullulanase-producing bacterium isolated from cassava wastewater.</title>
        <authorList>
            <person name="Wang Q."/>
            <person name="Xie N."/>
            <person name="Qin Y."/>
            <person name="Shen N."/>
            <person name="Zhu J."/>
            <person name="Mi H."/>
            <person name="Huang R."/>
        </authorList>
    </citation>
    <scope>NUCLEOTIDE SEQUENCE [LARGE SCALE GENOMIC DNA]</scope>
    <source>
        <strain evidence="13 14">GST4</strain>
    </source>
</reference>
<dbReference type="PANTHER" id="PTHR12428">
    <property type="entry name" value="OXA1"/>
    <property type="match status" value="1"/>
</dbReference>
<evidence type="ECO:0000259" key="12">
    <source>
        <dbReference type="Pfam" id="PF02096"/>
    </source>
</evidence>
<evidence type="ECO:0000256" key="1">
    <source>
        <dbReference type="ARBA" id="ARBA00004651"/>
    </source>
</evidence>
<feature type="domain" description="Membrane insertase YidC/Oxa/ALB C-terminal" evidence="12">
    <location>
        <begin position="61"/>
        <end position="240"/>
    </location>
</feature>
<evidence type="ECO:0000256" key="7">
    <source>
        <dbReference type="ARBA" id="ARBA00023136"/>
    </source>
</evidence>
<dbReference type="NCBIfam" id="TIGR03592">
    <property type="entry name" value="yidC_oxa1_cterm"/>
    <property type="match status" value="1"/>
</dbReference>
<accession>A0A074LG71</accession>
<dbReference type="InterPro" id="IPR047196">
    <property type="entry name" value="YidC_ALB_C"/>
</dbReference>
<evidence type="ECO:0000256" key="4">
    <source>
        <dbReference type="ARBA" id="ARBA00022692"/>
    </source>
</evidence>
<keyword evidence="6 10" id="KW-1133">Transmembrane helix</keyword>
<dbReference type="CDD" id="cd20070">
    <property type="entry name" value="5TM_YidC_Alb3"/>
    <property type="match status" value="1"/>
</dbReference>
<dbReference type="InterPro" id="IPR001708">
    <property type="entry name" value="YidC/ALB3/OXA1/COX18"/>
</dbReference>
<evidence type="ECO:0000256" key="9">
    <source>
        <dbReference type="RuleBase" id="RU003945"/>
    </source>
</evidence>
<dbReference type="PANTHER" id="PTHR12428:SF65">
    <property type="entry name" value="CYTOCHROME C OXIDASE ASSEMBLY PROTEIN COX18, MITOCHONDRIAL"/>
    <property type="match status" value="1"/>
</dbReference>
<feature type="transmembrane region" description="Helical" evidence="10">
    <location>
        <begin position="126"/>
        <end position="147"/>
    </location>
</feature>